<evidence type="ECO:0000313" key="3">
    <source>
        <dbReference type="Proteomes" id="UP000247536"/>
    </source>
</evidence>
<accession>A0ABX5NK05</accession>
<name>A0ABX5NK05_9HYPH</name>
<reference evidence="2 3" key="1">
    <citation type="submission" date="2018-06" db="EMBL/GenBank/DDBJ databases">
        <title>Rhizobium wuzhouense sp. nov., isolated from roots of Oryza officinalis.</title>
        <authorList>
            <person name="Yuan T."/>
        </authorList>
    </citation>
    <scope>NUCLEOTIDE SEQUENCE [LARGE SCALE GENOMIC DNA]</scope>
    <source>
        <strain evidence="2 3">W44</strain>
    </source>
</reference>
<evidence type="ECO:0000313" key="2">
    <source>
        <dbReference type="EMBL" id="PYB69507.1"/>
    </source>
</evidence>
<feature type="non-terminal residue" evidence="2">
    <location>
        <position position="414"/>
    </location>
</feature>
<dbReference type="EMBL" id="QJRY01000025">
    <property type="protein sequence ID" value="PYB69507.1"/>
    <property type="molecule type" value="Genomic_DNA"/>
</dbReference>
<organism evidence="2 3">
    <name type="scientific">Rhizobium wuzhouense</name>
    <dbReference type="NCBI Taxonomy" id="1986026"/>
    <lineage>
        <taxon>Bacteria</taxon>
        <taxon>Pseudomonadati</taxon>
        <taxon>Pseudomonadota</taxon>
        <taxon>Alphaproteobacteria</taxon>
        <taxon>Hyphomicrobiales</taxon>
        <taxon>Rhizobiaceae</taxon>
        <taxon>Rhizobium/Agrobacterium group</taxon>
        <taxon>Rhizobium</taxon>
    </lineage>
</organism>
<gene>
    <name evidence="2" type="ORF">DMY87_23915</name>
</gene>
<dbReference type="RefSeq" id="WP_205908217.1">
    <property type="nucleotide sequence ID" value="NZ_QJRY01000025.1"/>
</dbReference>
<keyword evidence="3" id="KW-1185">Reference proteome</keyword>
<dbReference type="Proteomes" id="UP000247536">
    <property type="component" value="Unassembled WGS sequence"/>
</dbReference>
<protein>
    <recommendedName>
        <fullName evidence="1">DUF5801 domain-containing protein</fullName>
    </recommendedName>
</protein>
<feature type="domain" description="DUF5801" evidence="1">
    <location>
        <begin position="219"/>
        <end position="386"/>
    </location>
</feature>
<feature type="non-terminal residue" evidence="2">
    <location>
        <position position="1"/>
    </location>
</feature>
<dbReference type="Pfam" id="PF19116">
    <property type="entry name" value="DUF5801"/>
    <property type="match status" value="2"/>
</dbReference>
<dbReference type="InterPro" id="IPR043824">
    <property type="entry name" value="DUF5801"/>
</dbReference>
<feature type="domain" description="DUF5801" evidence="1">
    <location>
        <begin position="72"/>
        <end position="194"/>
    </location>
</feature>
<evidence type="ECO:0000259" key="1">
    <source>
        <dbReference type="Pfam" id="PF19116"/>
    </source>
</evidence>
<proteinExistence type="predicted"/>
<comment type="caution">
    <text evidence="2">The sequence shown here is derived from an EMBL/GenBank/DDBJ whole genome shotgun (WGS) entry which is preliminary data.</text>
</comment>
<sequence>DGDNDSINGTLTINVDDDMPKVANAAVMVTADEDDIASALSSGNHPYDGLGDLSGTEWPLGAVITQGTAADAVSFGADGAKAGGGFSFASDALSTMTTVGLSSKGVGLSYTYVGGALVAYANVAGNAGLGLGDRVVFTLTLDKSTGEFVYRQYDQLDHVAGGGENTALKVPGGSIAGIDFGAVIEATDRDGDTVGLDGKIIVTVVDDMPETSIWTDSTVRVDETGGNNDDNLTDPVSRYFASQLFTAVGSKGNDPDMSVRYAKDDVVDFSIDGGADDTGFFTGSVNGSLTLKINDTDSGLFTTDGQPITLSKEGELVVGRIANGTAAFAIHMDSSGQVTVAQYLSLKHSATGNNFDDSVNLGDKISAVLSVTDYDQDTVEKTIAIGTKIAFDDDGPWVGSNSTVYVEDDDLSNG</sequence>